<protein>
    <submittedName>
        <fullName evidence="2">Uncharacterized protein</fullName>
    </submittedName>
</protein>
<name>A0AAJ0G998_9PEZI</name>
<dbReference type="Proteomes" id="UP001271007">
    <property type="component" value="Unassembled WGS sequence"/>
</dbReference>
<evidence type="ECO:0000256" key="1">
    <source>
        <dbReference type="SAM" id="MobiDB-lite"/>
    </source>
</evidence>
<organism evidence="2 3">
    <name type="scientific">Extremus antarcticus</name>
    <dbReference type="NCBI Taxonomy" id="702011"/>
    <lineage>
        <taxon>Eukaryota</taxon>
        <taxon>Fungi</taxon>
        <taxon>Dikarya</taxon>
        <taxon>Ascomycota</taxon>
        <taxon>Pezizomycotina</taxon>
        <taxon>Dothideomycetes</taxon>
        <taxon>Dothideomycetidae</taxon>
        <taxon>Mycosphaerellales</taxon>
        <taxon>Extremaceae</taxon>
        <taxon>Extremus</taxon>
    </lineage>
</organism>
<sequence length="196" mass="21361">MADTNNSASADPGRDERSAAPSPPPQATRQQQAQNAIASWVDTTAAAANNPAQAAAVVPAGLTAADIRLTQIVSHLIDHRHPDTPLPAVADADLQDPSKLGINHCLWRTSHWITDNCKDLTSAWKQQFHQQWLPINLWTAMPPLNTTPESALRILLCYCLEDARSVLQAVFAEQQNIVPRWAGEIRSQPGFPGPQD</sequence>
<evidence type="ECO:0000313" key="2">
    <source>
        <dbReference type="EMBL" id="KAK3053148.1"/>
    </source>
</evidence>
<comment type="caution">
    <text evidence="2">The sequence shown here is derived from an EMBL/GenBank/DDBJ whole genome shotgun (WGS) entry which is preliminary data.</text>
</comment>
<dbReference type="AlphaFoldDB" id="A0AAJ0G998"/>
<keyword evidence="3" id="KW-1185">Reference proteome</keyword>
<feature type="region of interest" description="Disordered" evidence="1">
    <location>
        <begin position="1"/>
        <end position="34"/>
    </location>
</feature>
<proteinExistence type="predicted"/>
<reference evidence="2" key="1">
    <citation type="submission" date="2023-04" db="EMBL/GenBank/DDBJ databases">
        <title>Black Yeasts Isolated from many extreme environments.</title>
        <authorList>
            <person name="Coleine C."/>
            <person name="Stajich J.E."/>
            <person name="Selbmann L."/>
        </authorList>
    </citation>
    <scope>NUCLEOTIDE SEQUENCE</scope>
    <source>
        <strain evidence="2">CCFEE 5312</strain>
    </source>
</reference>
<accession>A0AAJ0G998</accession>
<dbReference type="EMBL" id="JAWDJX010000017">
    <property type="protein sequence ID" value="KAK3053148.1"/>
    <property type="molecule type" value="Genomic_DNA"/>
</dbReference>
<gene>
    <name evidence="2" type="ORF">LTR09_005774</name>
</gene>
<evidence type="ECO:0000313" key="3">
    <source>
        <dbReference type="Proteomes" id="UP001271007"/>
    </source>
</evidence>